<evidence type="ECO:0000256" key="10">
    <source>
        <dbReference type="ARBA" id="ARBA00048988"/>
    </source>
</evidence>
<feature type="domain" description="UvrD-like helicase C-terminal" evidence="14">
    <location>
        <begin position="470"/>
        <end position="876"/>
    </location>
</feature>
<feature type="region of interest" description="Disordered" evidence="12">
    <location>
        <begin position="1"/>
        <end position="35"/>
    </location>
</feature>
<dbReference type="GO" id="GO:0000725">
    <property type="term" value="P:recombinational repair"/>
    <property type="evidence" value="ECO:0007669"/>
    <property type="project" value="TreeGrafter"/>
</dbReference>
<reference evidence="15 16" key="1">
    <citation type="journal article" date="2024" name="Nat. Commun.">
        <title>Phylogenomics reveals the evolutionary origins of lichenization in chlorophyte algae.</title>
        <authorList>
            <person name="Puginier C."/>
            <person name="Libourel C."/>
            <person name="Otte J."/>
            <person name="Skaloud P."/>
            <person name="Haon M."/>
            <person name="Grisel S."/>
            <person name="Petersen M."/>
            <person name="Berrin J.G."/>
            <person name="Delaux P.M."/>
            <person name="Dal Grande F."/>
            <person name="Keller J."/>
        </authorList>
    </citation>
    <scope>NUCLEOTIDE SEQUENCE [LARGE SCALE GENOMIC DNA]</scope>
    <source>
        <strain evidence="15 16">SAG 2036</strain>
    </source>
</reference>
<keyword evidence="4 11" id="KW-0347">Helicase</keyword>
<keyword evidence="5 11" id="KW-0067">ATP-binding</keyword>
<dbReference type="PANTHER" id="PTHR11070">
    <property type="entry name" value="UVRD / RECB / PCRA DNA HELICASE FAMILY MEMBER"/>
    <property type="match status" value="1"/>
</dbReference>
<dbReference type="InterPro" id="IPR027417">
    <property type="entry name" value="P-loop_NTPase"/>
</dbReference>
<comment type="similarity">
    <text evidence="1">Belongs to the helicase family. UvrD subfamily.</text>
</comment>
<keyword evidence="6" id="KW-0238">DNA-binding</keyword>
<dbReference type="Pfam" id="PF00580">
    <property type="entry name" value="UvrD-helicase"/>
    <property type="match status" value="1"/>
</dbReference>
<dbReference type="PANTHER" id="PTHR11070:SF2">
    <property type="entry name" value="ATP-DEPENDENT DNA HELICASE SRS2"/>
    <property type="match status" value="1"/>
</dbReference>
<dbReference type="AlphaFoldDB" id="A0AAW1NRY7"/>
<keyword evidence="2 11" id="KW-0547">Nucleotide-binding</keyword>
<evidence type="ECO:0000259" key="14">
    <source>
        <dbReference type="PROSITE" id="PS51217"/>
    </source>
</evidence>
<feature type="binding site" evidence="11">
    <location>
        <begin position="120"/>
        <end position="127"/>
    </location>
    <ligand>
        <name>ATP</name>
        <dbReference type="ChEBI" id="CHEBI:30616"/>
    </ligand>
</feature>
<dbReference type="Gene3D" id="1.10.10.160">
    <property type="match status" value="1"/>
</dbReference>
<dbReference type="GO" id="GO:0043138">
    <property type="term" value="F:3'-5' DNA helicase activity"/>
    <property type="evidence" value="ECO:0007669"/>
    <property type="project" value="UniProtKB-EC"/>
</dbReference>
<evidence type="ECO:0000259" key="13">
    <source>
        <dbReference type="PROSITE" id="PS51198"/>
    </source>
</evidence>
<protein>
    <recommendedName>
        <fullName evidence="9">DNA 3'-5' helicase</fullName>
        <ecNumber evidence="9">5.6.2.4</ecNumber>
    </recommendedName>
</protein>
<dbReference type="Gene3D" id="1.10.486.10">
    <property type="entry name" value="PCRA, domain 4"/>
    <property type="match status" value="1"/>
</dbReference>
<dbReference type="PROSITE" id="PS51217">
    <property type="entry name" value="UVRD_HELICASE_CTER"/>
    <property type="match status" value="1"/>
</dbReference>
<dbReference type="GO" id="GO:0016787">
    <property type="term" value="F:hydrolase activity"/>
    <property type="evidence" value="ECO:0007669"/>
    <property type="project" value="UniProtKB-UniRule"/>
</dbReference>
<evidence type="ECO:0000256" key="2">
    <source>
        <dbReference type="ARBA" id="ARBA00022741"/>
    </source>
</evidence>
<accession>A0AAW1NRY7</accession>
<feature type="domain" description="UvrD-like helicase ATP-binding" evidence="13">
    <location>
        <begin position="99"/>
        <end position="469"/>
    </location>
</feature>
<feature type="region of interest" description="Disordered" evidence="12">
    <location>
        <begin position="243"/>
        <end position="269"/>
    </location>
</feature>
<feature type="region of interest" description="Disordered" evidence="12">
    <location>
        <begin position="695"/>
        <end position="748"/>
    </location>
</feature>
<comment type="catalytic activity">
    <reaction evidence="10">
        <text>ATP + H2O = ADP + phosphate + H(+)</text>
        <dbReference type="Rhea" id="RHEA:13065"/>
        <dbReference type="ChEBI" id="CHEBI:15377"/>
        <dbReference type="ChEBI" id="CHEBI:15378"/>
        <dbReference type="ChEBI" id="CHEBI:30616"/>
        <dbReference type="ChEBI" id="CHEBI:43474"/>
        <dbReference type="ChEBI" id="CHEBI:456216"/>
        <dbReference type="EC" id="5.6.2.4"/>
    </reaction>
</comment>
<dbReference type="EC" id="5.6.2.4" evidence="9"/>
<feature type="compositionally biased region" description="Acidic residues" evidence="12">
    <location>
        <begin position="717"/>
        <end position="741"/>
    </location>
</feature>
<dbReference type="GO" id="GO:0005634">
    <property type="term" value="C:nucleus"/>
    <property type="evidence" value="ECO:0007669"/>
    <property type="project" value="TreeGrafter"/>
</dbReference>
<sequence length="1009" mass="112107">MPPMSGERALQAYGGDFLPNTSRQDASASAAPVGAVQRTDDNALTMPCQHQEGSQHAVPTSPLADIFTASPADAHRKRPGSGLQSAAIRRRLDFPPLRNLNELQRKAAYSPIDKPSLIVAGAGTGKSTVMVVRAQHGVQQGADQITASTFHGYSYRLVNQYQHLLGFKGPLTIWGDAKDIRAIVKEAIRKASLDAARQQALKWLPGSWGLTPKSTWEDILKAVHTHDSGMYNRCKVEADRAMQNEKKKQDAKQQRISFSKAEGGAQTAGKGVDSKAALRAALHRASLMERCMLVYDELCLLHTGTRQPPKMRAGDVPAKKAVTDMKRWISMCKSHGHVVSMYEGPGRAFGMIWRAYQDILLSCNAVDFDDLLAMAVQLLSTHDYVLASERARYKMMLVDEFQDCNPAQIALVELLQKGRGFVTAVGDNMQSIYGFRGADHRCFQLFEEAFAPQAGPDCMRPLLNNYRSTPEIIAVANAAAAGTQCFPHKVLVASKPSCNNPVQLLSYSHSEHAAQQIVREMKALNAKEMPYENMAVLMYSVKNDRADRTEALTTELRRKAIKHQVMKEKPFFAREPVKDAMAHLKLVMNPHDDIAFERLLPKPPKTLSKEFLAKLKKEQFALAEQQQNRAHVSLSNAAVSLRNAPGPPSVQWTKLKEYLRFLDKARDQCLSMTPSQALSYLVKKSGYLAWLQKRNDKQAKGKQQRQHAKVTQRQPGDSDESSGDDEDDYGDGVSSDEEEEQGPGSTAVDQELQRADKRLHQLYCMAVRFEKEWRNPQVVADDAPAEPGPASLQSSDAASVTEPSMEVASMPALAEQALQGLPDDPQQPTCVEQRPVGPEPLLDFLSHCALDTPDPCDAKSKQQQGVYIGTVHSAKGLEWDAVWVRAHQGFCELPPPYQRPKDEPPSPIAAHPYLRNASEEIVADQEEHEAEGQRLVYVALTRAKQHMYIYTQRNEKALCSDFWTPDHVDNHPPDFVRKIKARASTSCEVKVVQTRRESALGMPADWQHV</sequence>
<keyword evidence="7" id="KW-0413">Isomerase</keyword>
<keyword evidence="16" id="KW-1185">Reference proteome</keyword>
<evidence type="ECO:0000256" key="7">
    <source>
        <dbReference type="ARBA" id="ARBA00023235"/>
    </source>
</evidence>
<gene>
    <name evidence="15" type="ORF">WJX73_001259</name>
</gene>
<organism evidence="15 16">
    <name type="scientific">Symbiochloris irregularis</name>
    <dbReference type="NCBI Taxonomy" id="706552"/>
    <lineage>
        <taxon>Eukaryota</taxon>
        <taxon>Viridiplantae</taxon>
        <taxon>Chlorophyta</taxon>
        <taxon>core chlorophytes</taxon>
        <taxon>Trebouxiophyceae</taxon>
        <taxon>Trebouxiales</taxon>
        <taxon>Trebouxiaceae</taxon>
        <taxon>Symbiochloris</taxon>
    </lineage>
</organism>
<comment type="catalytic activity">
    <reaction evidence="8">
        <text>Couples ATP hydrolysis with the unwinding of duplex DNA by translocating in the 3'-5' direction.</text>
        <dbReference type="EC" id="5.6.2.4"/>
    </reaction>
</comment>
<feature type="compositionally biased region" description="Basic residues" evidence="12">
    <location>
        <begin position="700"/>
        <end position="710"/>
    </location>
</feature>
<dbReference type="GO" id="GO:0003677">
    <property type="term" value="F:DNA binding"/>
    <property type="evidence" value="ECO:0007669"/>
    <property type="project" value="UniProtKB-KW"/>
</dbReference>
<dbReference type="SUPFAM" id="SSF52540">
    <property type="entry name" value="P-loop containing nucleoside triphosphate hydrolases"/>
    <property type="match status" value="2"/>
</dbReference>
<evidence type="ECO:0000313" key="16">
    <source>
        <dbReference type="Proteomes" id="UP001465755"/>
    </source>
</evidence>
<keyword evidence="3 11" id="KW-0378">Hydrolase</keyword>
<dbReference type="Gene3D" id="3.40.50.300">
    <property type="entry name" value="P-loop containing nucleotide triphosphate hydrolases"/>
    <property type="match status" value="4"/>
</dbReference>
<feature type="compositionally biased region" description="Basic and acidic residues" evidence="12">
    <location>
        <begin position="243"/>
        <end position="253"/>
    </location>
</feature>
<evidence type="ECO:0000256" key="1">
    <source>
        <dbReference type="ARBA" id="ARBA00009922"/>
    </source>
</evidence>
<evidence type="ECO:0000256" key="3">
    <source>
        <dbReference type="ARBA" id="ARBA00022801"/>
    </source>
</evidence>
<proteinExistence type="inferred from homology"/>
<evidence type="ECO:0000313" key="15">
    <source>
        <dbReference type="EMBL" id="KAK9791146.1"/>
    </source>
</evidence>
<name>A0AAW1NRY7_9CHLO</name>
<dbReference type="EMBL" id="JALJOQ010000182">
    <property type="protein sequence ID" value="KAK9791146.1"/>
    <property type="molecule type" value="Genomic_DNA"/>
</dbReference>
<dbReference type="GO" id="GO:0005524">
    <property type="term" value="F:ATP binding"/>
    <property type="evidence" value="ECO:0007669"/>
    <property type="project" value="UniProtKB-UniRule"/>
</dbReference>
<dbReference type="Pfam" id="PF13361">
    <property type="entry name" value="UvrD_C"/>
    <property type="match status" value="1"/>
</dbReference>
<evidence type="ECO:0000256" key="6">
    <source>
        <dbReference type="ARBA" id="ARBA00023125"/>
    </source>
</evidence>
<comment type="caution">
    <text evidence="15">The sequence shown here is derived from an EMBL/GenBank/DDBJ whole genome shotgun (WGS) entry which is preliminary data.</text>
</comment>
<dbReference type="Proteomes" id="UP001465755">
    <property type="component" value="Unassembled WGS sequence"/>
</dbReference>
<evidence type="ECO:0000256" key="5">
    <source>
        <dbReference type="ARBA" id="ARBA00022840"/>
    </source>
</evidence>
<dbReference type="InterPro" id="IPR014017">
    <property type="entry name" value="DNA_helicase_UvrD-like_C"/>
</dbReference>
<evidence type="ECO:0000256" key="9">
    <source>
        <dbReference type="ARBA" id="ARBA00034808"/>
    </source>
</evidence>
<dbReference type="PROSITE" id="PS51198">
    <property type="entry name" value="UVRD_HELICASE_ATP_BIND"/>
    <property type="match status" value="1"/>
</dbReference>
<evidence type="ECO:0000256" key="4">
    <source>
        <dbReference type="ARBA" id="ARBA00022806"/>
    </source>
</evidence>
<dbReference type="InterPro" id="IPR014016">
    <property type="entry name" value="UvrD-like_ATP-bd"/>
</dbReference>
<dbReference type="InterPro" id="IPR000212">
    <property type="entry name" value="DNA_helicase_UvrD/REP"/>
</dbReference>
<evidence type="ECO:0000256" key="12">
    <source>
        <dbReference type="SAM" id="MobiDB-lite"/>
    </source>
</evidence>
<dbReference type="InterPro" id="IPR013986">
    <property type="entry name" value="DExx_box_DNA_helicase_dom_sf"/>
</dbReference>
<evidence type="ECO:0000256" key="11">
    <source>
        <dbReference type="PROSITE-ProRule" id="PRU00560"/>
    </source>
</evidence>
<evidence type="ECO:0000256" key="8">
    <source>
        <dbReference type="ARBA" id="ARBA00034617"/>
    </source>
</evidence>